<evidence type="ECO:0000256" key="1">
    <source>
        <dbReference type="SAM" id="MobiDB-lite"/>
    </source>
</evidence>
<accession>A0A1J4KEU6</accession>
<dbReference type="EMBL" id="MLAK01000632">
    <property type="protein sequence ID" value="OHT09699.1"/>
    <property type="molecule type" value="Genomic_DNA"/>
</dbReference>
<comment type="caution">
    <text evidence="2">The sequence shown here is derived from an EMBL/GenBank/DDBJ whole genome shotgun (WGS) entry which is preliminary data.</text>
</comment>
<feature type="region of interest" description="Disordered" evidence="1">
    <location>
        <begin position="82"/>
        <end position="103"/>
    </location>
</feature>
<protein>
    <submittedName>
        <fullName evidence="2">Uncharacterized protein</fullName>
    </submittedName>
</protein>
<evidence type="ECO:0000313" key="2">
    <source>
        <dbReference type="EMBL" id="OHT09699.1"/>
    </source>
</evidence>
<dbReference type="GeneID" id="94836596"/>
<sequence length="163" mass="18994">MRKTKSPFIISAPLLIHDPMTGESKINTDKWNTFLIDIRNESHNFKETFERASYDKVQVNNAYKKSSQLSFNAIHNVKRKVPPPEHAVPRVPHPKPKEEPEMKSTDPFNFETIPANNYCWPKRASTAFRYLNPSKLHTIYGVQQRKRDPYVLAGEHINENEAY</sequence>
<reference evidence="2" key="1">
    <citation type="submission" date="2016-10" db="EMBL/GenBank/DDBJ databases">
        <authorList>
            <person name="Benchimol M."/>
            <person name="Almeida L.G."/>
            <person name="Vasconcelos A.T."/>
            <person name="Perreira-Neves A."/>
            <person name="Rosa I.A."/>
            <person name="Tasca T."/>
            <person name="Bogo M.R."/>
            <person name="de Souza W."/>
        </authorList>
    </citation>
    <scope>NUCLEOTIDE SEQUENCE [LARGE SCALE GENOMIC DNA]</scope>
    <source>
        <strain evidence="2">K</strain>
    </source>
</reference>
<gene>
    <name evidence="2" type="ORF">TRFO_21322</name>
</gene>
<dbReference type="Proteomes" id="UP000179807">
    <property type="component" value="Unassembled WGS sequence"/>
</dbReference>
<dbReference type="AlphaFoldDB" id="A0A1J4KEU6"/>
<dbReference type="VEuPathDB" id="TrichDB:TRFO_21322"/>
<organism evidence="2 3">
    <name type="scientific">Tritrichomonas foetus</name>
    <dbReference type="NCBI Taxonomy" id="1144522"/>
    <lineage>
        <taxon>Eukaryota</taxon>
        <taxon>Metamonada</taxon>
        <taxon>Parabasalia</taxon>
        <taxon>Tritrichomonadida</taxon>
        <taxon>Tritrichomonadidae</taxon>
        <taxon>Tritrichomonas</taxon>
    </lineage>
</organism>
<evidence type="ECO:0000313" key="3">
    <source>
        <dbReference type="Proteomes" id="UP000179807"/>
    </source>
</evidence>
<keyword evidence="3" id="KW-1185">Reference proteome</keyword>
<dbReference type="RefSeq" id="XP_068362835.1">
    <property type="nucleotide sequence ID" value="XM_068501892.1"/>
</dbReference>
<name>A0A1J4KEU6_9EUKA</name>
<proteinExistence type="predicted"/>